<protein>
    <recommendedName>
        <fullName evidence="3">Glycosyltransferase RgtA/B/C/D-like domain-containing protein</fullName>
    </recommendedName>
</protein>
<organism evidence="2">
    <name type="scientific">uncultured Solirubrobacterales bacterium</name>
    <dbReference type="NCBI Taxonomy" id="768556"/>
    <lineage>
        <taxon>Bacteria</taxon>
        <taxon>Bacillati</taxon>
        <taxon>Actinomycetota</taxon>
        <taxon>Thermoleophilia</taxon>
        <taxon>Solirubrobacterales</taxon>
        <taxon>environmental samples</taxon>
    </lineage>
</organism>
<feature type="transmembrane region" description="Helical" evidence="1">
    <location>
        <begin position="295"/>
        <end position="314"/>
    </location>
</feature>
<feature type="transmembrane region" description="Helical" evidence="1">
    <location>
        <begin position="266"/>
        <end position="283"/>
    </location>
</feature>
<dbReference type="AlphaFoldDB" id="A0A6J4T322"/>
<evidence type="ECO:0000313" key="2">
    <source>
        <dbReference type="EMBL" id="CAA9511894.1"/>
    </source>
</evidence>
<feature type="transmembrane region" description="Helical" evidence="1">
    <location>
        <begin position="160"/>
        <end position="187"/>
    </location>
</feature>
<dbReference type="EMBL" id="CADCVV010000160">
    <property type="protein sequence ID" value="CAA9511894.1"/>
    <property type="molecule type" value="Genomic_DNA"/>
</dbReference>
<keyword evidence="1" id="KW-0812">Transmembrane</keyword>
<evidence type="ECO:0008006" key="3">
    <source>
        <dbReference type="Google" id="ProtNLM"/>
    </source>
</evidence>
<feature type="transmembrane region" description="Helical" evidence="1">
    <location>
        <begin position="108"/>
        <end position="124"/>
    </location>
</feature>
<feature type="transmembrane region" description="Helical" evidence="1">
    <location>
        <begin position="224"/>
        <end position="246"/>
    </location>
</feature>
<keyword evidence="1" id="KW-1133">Transmembrane helix</keyword>
<sequence length="551" mass="57900">MPRAQRLSLAGFGLAAVTSAALLLWAGQDYFFFSDELTWFAEAPPDYDPGVLLRPSNTHLIAVPRIVHATLLHAFGPDYLPWRVTGVLGVIVCAGLFFLLARRRIGELALLPTIVLLFLGSSWDTVVSPVGLPFLLATGAGLGSLLALERSDRRGDVAACVLATVAVASHSFGLIFLVGVAVSILVGRDRVRRAWVFATPLALYVLWWSLAARPPGAGGSLAQASNLLLLPPYAVVALGAAVAAVTGLNELDFATVAGFNRLPERSWILTPPLGLAAGVLVLLRLRRGNLRPAMWAFLATLVAFLVSIGVSVGPGRPPTAARYLFPGAVIVLLVAAEAARGVRSSRRVVGVLVAVTAFSLAVNLFHLLEARTFLNAYAINAGPTLTMVELARAEVDSGFRPGRQARGASAGEVGVPAGAYLRGIANWGSVAPTLEEVRRRPRAVRDRADVVLARAKGLRLVPATSGRRRDRCTGGAGRPVRLDLRPGERTVLENLGGGSAIVALRRFGPSFAASVGGVAPGETALVGAEGDAAPEPWEIRVSGAAVRACRL</sequence>
<feature type="transmembrane region" description="Helical" evidence="1">
    <location>
        <begin position="193"/>
        <end position="212"/>
    </location>
</feature>
<evidence type="ECO:0000256" key="1">
    <source>
        <dbReference type="SAM" id="Phobius"/>
    </source>
</evidence>
<reference evidence="2" key="1">
    <citation type="submission" date="2020-02" db="EMBL/GenBank/DDBJ databases">
        <authorList>
            <person name="Meier V. D."/>
        </authorList>
    </citation>
    <scope>NUCLEOTIDE SEQUENCE</scope>
    <source>
        <strain evidence="2">AVDCRST_MAG17</strain>
    </source>
</reference>
<name>A0A6J4T322_9ACTN</name>
<gene>
    <name evidence="2" type="ORF">AVDCRST_MAG17-1999</name>
</gene>
<keyword evidence="1" id="KW-0472">Membrane</keyword>
<accession>A0A6J4T322</accession>
<feature type="transmembrane region" description="Helical" evidence="1">
    <location>
        <begin position="130"/>
        <end position="148"/>
    </location>
</feature>
<feature type="transmembrane region" description="Helical" evidence="1">
    <location>
        <begin position="320"/>
        <end position="336"/>
    </location>
</feature>
<feature type="transmembrane region" description="Helical" evidence="1">
    <location>
        <begin position="80"/>
        <end position="101"/>
    </location>
</feature>
<feature type="transmembrane region" description="Helical" evidence="1">
    <location>
        <begin position="348"/>
        <end position="368"/>
    </location>
</feature>
<proteinExistence type="predicted"/>